<evidence type="ECO:0000256" key="1">
    <source>
        <dbReference type="SAM" id="Phobius"/>
    </source>
</evidence>
<sequence>MDTSKAMQNWTPKPGQRTKTASNTLRVVMACFLVVSLSLSIHVRDIAYKKRTTTATFRALRDMTSNCKAVKFVSPSHESAKKSLSSDLAVLLALTDAVFVLTTLECKFSLPNVPWACVKGKVVDSCIPKHLKALIRRHAYATSISHAFIFMYAHLQGYEHVTIVEDDAFFAESVRGGLIDDVRAVLQGPNDWSFIRLGYRPFFLEAQHKKSTGFHLEDPIVCPSSCICAKFGSNTCRMVESGCDMRGSHFYIANGRVFESMLTDLLDVSEKHRVIDWFVLHRYRNQVYSTGVVAVQGALDIPRELQEGYAKLFERLCVFKR</sequence>
<keyword evidence="1" id="KW-0812">Transmembrane</keyword>
<dbReference type="Proteomes" id="UP000195557">
    <property type="component" value="Unassembled WGS sequence"/>
</dbReference>
<dbReference type="EMBL" id="KZ155840">
    <property type="protein sequence ID" value="OUS41662.1"/>
    <property type="molecule type" value="Genomic_DNA"/>
</dbReference>
<evidence type="ECO:0000313" key="2">
    <source>
        <dbReference type="EMBL" id="OUS41662.1"/>
    </source>
</evidence>
<organism evidence="2">
    <name type="scientific">Ostreococcus tauri</name>
    <name type="common">Marine green alga</name>
    <dbReference type="NCBI Taxonomy" id="70448"/>
    <lineage>
        <taxon>Eukaryota</taxon>
        <taxon>Viridiplantae</taxon>
        <taxon>Chlorophyta</taxon>
        <taxon>Mamiellophyceae</taxon>
        <taxon>Mamiellales</taxon>
        <taxon>Bathycoccaceae</taxon>
        <taxon>Ostreococcus</taxon>
    </lineage>
</organism>
<protein>
    <recommendedName>
        <fullName evidence="3">Glycosyl transferase, family 25</fullName>
    </recommendedName>
</protein>
<gene>
    <name evidence="2" type="ORF">BE221DRAFT_64593</name>
</gene>
<evidence type="ECO:0008006" key="3">
    <source>
        <dbReference type="Google" id="ProtNLM"/>
    </source>
</evidence>
<name>A0A1Y5I3A9_OSTTA</name>
<reference evidence="2" key="1">
    <citation type="submission" date="2017-04" db="EMBL/GenBank/DDBJ databases">
        <title>Population genomics of picophytoplankton unveils novel chromosome hypervariability.</title>
        <authorList>
            <consortium name="DOE Joint Genome Institute"/>
            <person name="Blanc-Mathieu R."/>
            <person name="Krasovec M."/>
            <person name="Hebrard M."/>
            <person name="Yau S."/>
            <person name="Desgranges E."/>
            <person name="Martin J."/>
            <person name="Schackwitz W."/>
            <person name="Kuo A."/>
            <person name="Salin G."/>
            <person name="Donnadieu C."/>
            <person name="Desdevises Y."/>
            <person name="Sanchez-Ferandin S."/>
            <person name="Moreau H."/>
            <person name="Rivals E."/>
            <person name="Grigoriev I.V."/>
            <person name="Grimsley N."/>
            <person name="Eyre-Walker A."/>
            <person name="Piganeau G."/>
        </authorList>
    </citation>
    <scope>NUCLEOTIDE SEQUENCE [LARGE SCALE GENOMIC DNA]</scope>
    <source>
        <strain evidence="2">RCC 1115</strain>
    </source>
</reference>
<proteinExistence type="predicted"/>
<accession>A0A1Y5I3A9</accession>
<dbReference type="AlphaFoldDB" id="A0A1Y5I3A9"/>
<keyword evidence="1" id="KW-1133">Transmembrane helix</keyword>
<keyword evidence="1" id="KW-0472">Membrane</keyword>
<feature type="transmembrane region" description="Helical" evidence="1">
    <location>
        <begin position="20"/>
        <end position="41"/>
    </location>
</feature>